<proteinExistence type="predicted"/>
<accession>A0A7Z0EK26</accession>
<reference evidence="1 2" key="1">
    <citation type="submission" date="2020-07" db="EMBL/GenBank/DDBJ databases">
        <title>Sequencing the genomes of 1000 actinobacteria strains.</title>
        <authorList>
            <person name="Klenk H.-P."/>
        </authorList>
    </citation>
    <scope>NUCLEOTIDE SEQUENCE [LARGE SCALE GENOMIC DNA]</scope>
    <source>
        <strain evidence="1 2">DSM 44442</strain>
    </source>
</reference>
<gene>
    <name evidence="1" type="ORF">HNR10_000594</name>
</gene>
<dbReference type="Proteomes" id="UP000572051">
    <property type="component" value="Unassembled WGS sequence"/>
</dbReference>
<evidence type="ECO:0000313" key="2">
    <source>
        <dbReference type="Proteomes" id="UP000572051"/>
    </source>
</evidence>
<dbReference type="Pfam" id="PF11387">
    <property type="entry name" value="DUF2795"/>
    <property type="match status" value="1"/>
</dbReference>
<evidence type="ECO:0008006" key="3">
    <source>
        <dbReference type="Google" id="ProtNLM"/>
    </source>
</evidence>
<dbReference type="EMBL" id="JACCFS010000001">
    <property type="protein sequence ID" value="NYJ32713.1"/>
    <property type="molecule type" value="Genomic_DNA"/>
</dbReference>
<organism evidence="1 2">
    <name type="scientific">Nocardiopsis aegyptia</name>
    <dbReference type="NCBI Taxonomy" id="220378"/>
    <lineage>
        <taxon>Bacteria</taxon>
        <taxon>Bacillati</taxon>
        <taxon>Actinomycetota</taxon>
        <taxon>Actinomycetes</taxon>
        <taxon>Streptosporangiales</taxon>
        <taxon>Nocardiopsidaceae</taxon>
        <taxon>Nocardiopsis</taxon>
    </lineage>
</organism>
<sequence length="66" mass="7038">MVTRTEIADYLDGSFTTGGMTRTQIIAAAGQHGAPEPVLTALGLLPEGMYANLRTLWPHLGDVPRS</sequence>
<evidence type="ECO:0000313" key="1">
    <source>
        <dbReference type="EMBL" id="NYJ32713.1"/>
    </source>
</evidence>
<dbReference type="RefSeq" id="WP_246406023.1">
    <property type="nucleotide sequence ID" value="NZ_JACCFS010000001.1"/>
</dbReference>
<name>A0A7Z0EK26_9ACTN</name>
<dbReference type="InterPro" id="IPR021527">
    <property type="entry name" value="DUF2795"/>
</dbReference>
<comment type="caution">
    <text evidence="1">The sequence shown here is derived from an EMBL/GenBank/DDBJ whole genome shotgun (WGS) entry which is preliminary data.</text>
</comment>
<dbReference type="AlphaFoldDB" id="A0A7Z0EK26"/>
<keyword evidence="2" id="KW-1185">Reference proteome</keyword>
<protein>
    <recommendedName>
        <fullName evidence="3">DUF2795 domain-containing protein</fullName>
    </recommendedName>
</protein>